<evidence type="ECO:0000256" key="1">
    <source>
        <dbReference type="RuleBase" id="RU363098"/>
    </source>
</evidence>
<sequence>MDILMRYLPTTINEWDLTRRLALVLHSDPFLQPTEPDERFQKLNFRVSLTPSKAGGVRNDGTGVLTLPSQIIGYSFLDYVKEKPLKIEGKRVKFFKKGDRDGVPPKWITQTLQKAPYIDPGIEEEYSNKLLELQDAFRVDSVQFGVFFRRPPKAGEPLRSREYSIEWQRNYSETSTAWLRFEYAHKLIRIELGNPMTEQIGSTIAINFSSIQRIAIGYDGCPYICFDTLAPPLFEKKEFNRSLIGDDRLDYKKYKHRIGSLHPGHERVSSYAQKLRITLYNDTRCDIAEKFKRYCKIAELSDSIILDCRGRLFLHIEAAGHGFFTDKRLHILRTELKKMEWPVAFQLESLLHNCLLNTVEVENLIPRVKKLSGLNSPDYVADLLRTYGERLQSRPLTEHTTGCFERTLSAFDYSPISLSAGNFSCCHVTFAPTRLILEGPYAVQSNRIIRKYKGCEDHFIRVDFRDEDRLSYRWDRETDGSTFIQERVGRTLKEGFELAGRHFEFLAYSSSALREHAVWFMHPFKDPNTGDLVTAEGIRSSIGNFKGTQLLRQPSKYAARLSQAFTATDPSVKIRFDQWEEVPDITVKYKKDGWKETKLVFTDGVGTISESLANEIWEALDRNQGVKPSAYQIRFLGFKGVVSVDKELDKGNIRMRLRDSMKKFESHMQAEADIEIARAFERPNRSYLNRPLVTILEDRGVRKDSFLDLQRRAVAEVDILDDSIENCSAFLHAHNLGQNGFYLAGVLEDLGKLECDLTQKPLKTCIDNAFFKELRKVARMDVLREMKHQARIPIPDSYLLVGVADEGPVYREKGYDNVYILPEGHIYACVQENPNEEPIWLEGACTITRSPVVHPGDVQRVHAIGKPPKGMLCLFGHLKNVVVLPSVGRFSLSACLGGGDLDGDLYDVIMCPELLPTRNADPADYTSIGTHEIDRECDVNDICDFIVEYINSDVLGLLSDRLLVIADQSKEGIYDPACEILARLCSQAVDYPKQGIPVDLDKNPLPRPLIRPKPDWHAAEVVDPRHSDYYESSRALGLMYREIVLALPEQISQESAKISQIESPPKPMQDPISRVLQTKVQQLLFPYVEPNGQDRQIDRLYAKYVGELRYICATHTVSNTPGARLLETEVVIGTILSPCSQRRWRKDRISRMRLHVRELVKEIKRNFERDSSQEIKDREEYLYMLERAWFCWDYSRRKRTKDDQFEFGANSFGLIALGSVLHCLNELTRLAEVPV</sequence>
<organism evidence="3 4">
    <name type="scientific">Dendrothele bispora (strain CBS 962.96)</name>
    <dbReference type="NCBI Taxonomy" id="1314807"/>
    <lineage>
        <taxon>Eukaryota</taxon>
        <taxon>Fungi</taxon>
        <taxon>Dikarya</taxon>
        <taxon>Basidiomycota</taxon>
        <taxon>Agaricomycotina</taxon>
        <taxon>Agaricomycetes</taxon>
        <taxon>Agaricomycetidae</taxon>
        <taxon>Agaricales</taxon>
        <taxon>Agaricales incertae sedis</taxon>
        <taxon>Dendrothele</taxon>
    </lineage>
</organism>
<feature type="domain" description="RDRP core" evidence="2">
    <location>
        <begin position="431"/>
        <end position="1043"/>
    </location>
</feature>
<proteinExistence type="inferred from homology"/>
<keyword evidence="4" id="KW-1185">Reference proteome</keyword>
<dbReference type="GO" id="GO:0003723">
    <property type="term" value="F:RNA binding"/>
    <property type="evidence" value="ECO:0007669"/>
    <property type="project" value="UniProtKB-KW"/>
</dbReference>
<keyword evidence="1" id="KW-0808">Transferase</keyword>
<comment type="catalytic activity">
    <reaction evidence="1">
        <text>RNA(n) + a ribonucleoside 5'-triphosphate = RNA(n+1) + diphosphate</text>
        <dbReference type="Rhea" id="RHEA:21248"/>
        <dbReference type="Rhea" id="RHEA-COMP:14527"/>
        <dbReference type="Rhea" id="RHEA-COMP:17342"/>
        <dbReference type="ChEBI" id="CHEBI:33019"/>
        <dbReference type="ChEBI" id="CHEBI:61557"/>
        <dbReference type="ChEBI" id="CHEBI:140395"/>
        <dbReference type="EC" id="2.7.7.48"/>
    </reaction>
</comment>
<keyword evidence="1" id="KW-0696">RNA-directed RNA polymerase</keyword>
<dbReference type="AlphaFoldDB" id="A0A4S8LIF8"/>
<name>A0A4S8LIF8_DENBC</name>
<comment type="similarity">
    <text evidence="1">Belongs to the RdRP family.</text>
</comment>
<accession>A0A4S8LIF8</accession>
<dbReference type="GO" id="GO:0003968">
    <property type="term" value="F:RNA-directed RNA polymerase activity"/>
    <property type="evidence" value="ECO:0007669"/>
    <property type="project" value="UniProtKB-KW"/>
</dbReference>
<dbReference type="EC" id="2.7.7.48" evidence="1"/>
<dbReference type="Proteomes" id="UP000297245">
    <property type="component" value="Unassembled WGS sequence"/>
</dbReference>
<dbReference type="EMBL" id="ML179403">
    <property type="protein sequence ID" value="THU88603.1"/>
    <property type="molecule type" value="Genomic_DNA"/>
</dbReference>
<reference evidence="3 4" key="1">
    <citation type="journal article" date="2019" name="Nat. Ecol. Evol.">
        <title>Megaphylogeny resolves global patterns of mushroom evolution.</title>
        <authorList>
            <person name="Varga T."/>
            <person name="Krizsan K."/>
            <person name="Foldi C."/>
            <person name="Dima B."/>
            <person name="Sanchez-Garcia M."/>
            <person name="Sanchez-Ramirez S."/>
            <person name="Szollosi G.J."/>
            <person name="Szarkandi J.G."/>
            <person name="Papp V."/>
            <person name="Albert L."/>
            <person name="Andreopoulos W."/>
            <person name="Angelini C."/>
            <person name="Antonin V."/>
            <person name="Barry K.W."/>
            <person name="Bougher N.L."/>
            <person name="Buchanan P."/>
            <person name="Buyck B."/>
            <person name="Bense V."/>
            <person name="Catcheside P."/>
            <person name="Chovatia M."/>
            <person name="Cooper J."/>
            <person name="Damon W."/>
            <person name="Desjardin D."/>
            <person name="Finy P."/>
            <person name="Geml J."/>
            <person name="Haridas S."/>
            <person name="Hughes K."/>
            <person name="Justo A."/>
            <person name="Karasinski D."/>
            <person name="Kautmanova I."/>
            <person name="Kiss B."/>
            <person name="Kocsube S."/>
            <person name="Kotiranta H."/>
            <person name="LaButti K.M."/>
            <person name="Lechner B.E."/>
            <person name="Liimatainen K."/>
            <person name="Lipzen A."/>
            <person name="Lukacs Z."/>
            <person name="Mihaltcheva S."/>
            <person name="Morgado L.N."/>
            <person name="Niskanen T."/>
            <person name="Noordeloos M.E."/>
            <person name="Ohm R.A."/>
            <person name="Ortiz-Santana B."/>
            <person name="Ovrebo C."/>
            <person name="Racz N."/>
            <person name="Riley R."/>
            <person name="Savchenko A."/>
            <person name="Shiryaev A."/>
            <person name="Soop K."/>
            <person name="Spirin V."/>
            <person name="Szebenyi C."/>
            <person name="Tomsovsky M."/>
            <person name="Tulloss R.E."/>
            <person name="Uehling J."/>
            <person name="Grigoriev I.V."/>
            <person name="Vagvolgyi C."/>
            <person name="Papp T."/>
            <person name="Martin F.M."/>
            <person name="Miettinen O."/>
            <person name="Hibbett D.S."/>
            <person name="Nagy L.G."/>
        </authorList>
    </citation>
    <scope>NUCLEOTIDE SEQUENCE [LARGE SCALE GENOMIC DNA]</scope>
    <source>
        <strain evidence="3 4">CBS 962.96</strain>
    </source>
</reference>
<dbReference type="GO" id="GO:0031380">
    <property type="term" value="C:nuclear RNA-directed RNA polymerase complex"/>
    <property type="evidence" value="ECO:0007669"/>
    <property type="project" value="TreeGrafter"/>
</dbReference>
<dbReference type="Pfam" id="PF05183">
    <property type="entry name" value="RdRP"/>
    <property type="match status" value="1"/>
</dbReference>
<evidence type="ECO:0000313" key="4">
    <source>
        <dbReference type="Proteomes" id="UP000297245"/>
    </source>
</evidence>
<dbReference type="InterPro" id="IPR057596">
    <property type="entry name" value="RDRP_core"/>
</dbReference>
<dbReference type="PANTHER" id="PTHR23079:SF55">
    <property type="entry name" value="RNA-DIRECTED RNA POLYMERASE"/>
    <property type="match status" value="1"/>
</dbReference>
<protein>
    <recommendedName>
        <fullName evidence="1">RNA-dependent RNA polymerase</fullName>
        <ecNumber evidence="1">2.7.7.48</ecNumber>
    </recommendedName>
</protein>
<dbReference type="PANTHER" id="PTHR23079">
    <property type="entry name" value="RNA-DEPENDENT RNA POLYMERASE"/>
    <property type="match status" value="1"/>
</dbReference>
<keyword evidence="1" id="KW-0694">RNA-binding</keyword>
<dbReference type="OrthoDB" id="6513042at2759"/>
<dbReference type="InterPro" id="IPR007855">
    <property type="entry name" value="RDRP"/>
</dbReference>
<keyword evidence="1" id="KW-0548">Nucleotidyltransferase</keyword>
<gene>
    <name evidence="3" type="ORF">K435DRAFT_761717</name>
</gene>
<evidence type="ECO:0000313" key="3">
    <source>
        <dbReference type="EMBL" id="THU88603.1"/>
    </source>
</evidence>
<evidence type="ECO:0000259" key="2">
    <source>
        <dbReference type="Pfam" id="PF05183"/>
    </source>
</evidence>
<dbReference type="GO" id="GO:0030422">
    <property type="term" value="P:siRNA processing"/>
    <property type="evidence" value="ECO:0007669"/>
    <property type="project" value="TreeGrafter"/>
</dbReference>